<organism evidence="5 6">
    <name type="scientific">Podarcis lilfordi</name>
    <name type="common">Lilford's wall lizard</name>
    <dbReference type="NCBI Taxonomy" id="74358"/>
    <lineage>
        <taxon>Eukaryota</taxon>
        <taxon>Metazoa</taxon>
        <taxon>Chordata</taxon>
        <taxon>Craniata</taxon>
        <taxon>Vertebrata</taxon>
        <taxon>Euteleostomi</taxon>
        <taxon>Lepidosauria</taxon>
        <taxon>Squamata</taxon>
        <taxon>Bifurcata</taxon>
        <taxon>Unidentata</taxon>
        <taxon>Episquamata</taxon>
        <taxon>Laterata</taxon>
        <taxon>Lacertibaenia</taxon>
        <taxon>Lacertidae</taxon>
        <taxon>Podarcis</taxon>
    </lineage>
</organism>
<dbReference type="PANTHER" id="PTHR43157:SF72">
    <property type="entry name" value="RETINOL DEHYDROGENASE 14"/>
    <property type="match status" value="1"/>
</dbReference>
<evidence type="ECO:0000256" key="1">
    <source>
        <dbReference type="ARBA" id="ARBA00006484"/>
    </source>
</evidence>
<sequence length="377" mass="40501">MPCDAEAPAPARGRRSLGRAAPGLRPHALGRGSEGDGRHCRRGGCGRGCGRRAAAPRPAPLAGGGRGEGQRYGRRRRCLVLDGGQDGDHHGRQQRPGPGGGGRAAEAPREGHHGLPGPGARRGGGPGAARRDGPELEGKRRRRRRRRPRGAGGAPAGLGLAGLRAPLLPAGAAESRLDVLINNAGIFQCPYMKTEDGFEMQFGVNHLGHFLLTNLLLGLLKSSAPSRIVVVSSKLYKYGEINFDDLNSELNYNKSFAYSRSKLANILFTRELARRLENTGVTVNVLHPGIVRTNLGRHIHIPLLAKPLFNLVSWAFFKTPLEGAQTSIYLASSPEVEGVSGKYFGNCKEEQLLPNAMDDLVARKLWDISEVMVGLLK</sequence>
<feature type="compositionally biased region" description="Gly residues" evidence="4">
    <location>
        <begin position="114"/>
        <end position="127"/>
    </location>
</feature>
<dbReference type="AlphaFoldDB" id="A0AA35K2Z4"/>
<dbReference type="Pfam" id="PF00106">
    <property type="entry name" value="adh_short"/>
    <property type="match status" value="1"/>
</dbReference>
<accession>A0AA35K2Z4</accession>
<keyword evidence="6" id="KW-1185">Reference proteome</keyword>
<feature type="compositionally biased region" description="Basic residues" evidence="4">
    <location>
        <begin position="139"/>
        <end position="149"/>
    </location>
</feature>
<reference evidence="5" key="1">
    <citation type="submission" date="2022-12" db="EMBL/GenBank/DDBJ databases">
        <authorList>
            <person name="Alioto T."/>
            <person name="Alioto T."/>
            <person name="Gomez Garrido J."/>
        </authorList>
    </citation>
    <scope>NUCLEOTIDE SEQUENCE</scope>
</reference>
<dbReference type="EMBL" id="OX395128">
    <property type="protein sequence ID" value="CAI5769398.1"/>
    <property type="molecule type" value="Genomic_DNA"/>
</dbReference>
<dbReference type="PANTHER" id="PTHR43157">
    <property type="entry name" value="PHOSPHATIDYLINOSITOL-GLYCAN BIOSYNTHESIS CLASS F PROTEIN-RELATED"/>
    <property type="match status" value="1"/>
</dbReference>
<gene>
    <name evidence="5" type="ORF">PODLI_1B020849</name>
</gene>
<keyword evidence="2" id="KW-0560">Oxidoreductase</keyword>
<dbReference type="Gene3D" id="3.40.50.720">
    <property type="entry name" value="NAD(P)-binding Rossmann-like Domain"/>
    <property type="match status" value="1"/>
</dbReference>
<evidence type="ECO:0000313" key="5">
    <source>
        <dbReference type="EMBL" id="CAI5769398.1"/>
    </source>
</evidence>
<dbReference type="InterPro" id="IPR036291">
    <property type="entry name" value="NAD(P)-bd_dom_sf"/>
</dbReference>
<comment type="similarity">
    <text evidence="1 3">Belongs to the short-chain dehydrogenases/reductases (SDR) family.</text>
</comment>
<dbReference type="PRINTS" id="PR00080">
    <property type="entry name" value="SDRFAMILY"/>
</dbReference>
<dbReference type="PRINTS" id="PR00081">
    <property type="entry name" value="GDHRDH"/>
</dbReference>
<evidence type="ECO:0000256" key="2">
    <source>
        <dbReference type="ARBA" id="ARBA00023002"/>
    </source>
</evidence>
<proteinExistence type="inferred from homology"/>
<feature type="region of interest" description="Disordered" evidence="4">
    <location>
        <begin position="1"/>
        <end position="158"/>
    </location>
</feature>
<evidence type="ECO:0000256" key="3">
    <source>
        <dbReference type="RuleBase" id="RU000363"/>
    </source>
</evidence>
<name>A0AA35K2Z4_9SAUR</name>
<protein>
    <recommendedName>
        <fullName evidence="7">Retinol dehydrogenase 14</fullName>
    </recommendedName>
</protein>
<dbReference type="Proteomes" id="UP001178461">
    <property type="component" value="Chromosome 3"/>
</dbReference>
<dbReference type="GO" id="GO:0016491">
    <property type="term" value="F:oxidoreductase activity"/>
    <property type="evidence" value="ECO:0007669"/>
    <property type="project" value="UniProtKB-KW"/>
</dbReference>
<dbReference type="SUPFAM" id="SSF51735">
    <property type="entry name" value="NAD(P)-binding Rossmann-fold domains"/>
    <property type="match status" value="1"/>
</dbReference>
<feature type="compositionally biased region" description="Basic and acidic residues" evidence="4">
    <location>
        <begin position="129"/>
        <end position="138"/>
    </location>
</feature>
<evidence type="ECO:0008006" key="7">
    <source>
        <dbReference type="Google" id="ProtNLM"/>
    </source>
</evidence>
<evidence type="ECO:0000313" key="6">
    <source>
        <dbReference type="Proteomes" id="UP001178461"/>
    </source>
</evidence>
<evidence type="ECO:0000256" key="4">
    <source>
        <dbReference type="SAM" id="MobiDB-lite"/>
    </source>
</evidence>
<dbReference type="InterPro" id="IPR002347">
    <property type="entry name" value="SDR_fam"/>
</dbReference>